<dbReference type="AlphaFoldDB" id="A0A2W0HQ39"/>
<evidence type="ECO:0000256" key="6">
    <source>
        <dbReference type="ARBA" id="ARBA00022692"/>
    </source>
</evidence>
<name>A0A2W0HQ39_9BACI</name>
<dbReference type="PANTHER" id="PTHR30183">
    <property type="entry name" value="MOLYBDENUM TRANSPORT SYSTEM PERMEASE PROTEIN MODB"/>
    <property type="match status" value="1"/>
</dbReference>
<feature type="transmembrane region" description="Helical" evidence="9">
    <location>
        <begin position="6"/>
        <end position="32"/>
    </location>
</feature>
<comment type="caution">
    <text evidence="12">The sequence shown here is derived from an EMBL/GenBank/DDBJ whole genome shotgun (WGS) entry which is preliminary data.</text>
</comment>
<dbReference type="NCBIfam" id="TIGR02141">
    <property type="entry name" value="modB_ABC"/>
    <property type="match status" value="1"/>
</dbReference>
<keyword evidence="7 9" id="KW-1133">Transmembrane helix</keyword>
<evidence type="ECO:0000256" key="3">
    <source>
        <dbReference type="ARBA" id="ARBA00022448"/>
    </source>
</evidence>
<dbReference type="Pfam" id="PF00528">
    <property type="entry name" value="BPD_transp_1"/>
    <property type="match status" value="1"/>
</dbReference>
<feature type="transmembrane region" description="Helical" evidence="9">
    <location>
        <begin position="44"/>
        <end position="65"/>
    </location>
</feature>
<dbReference type="PANTHER" id="PTHR30183:SF3">
    <property type="entry name" value="MOLYBDENUM TRANSPORT SYSTEM PERMEASE PROTEIN MODB"/>
    <property type="match status" value="1"/>
</dbReference>
<dbReference type="RefSeq" id="WP_110519306.1">
    <property type="nucleotide sequence ID" value="NZ_PDOF01000001.1"/>
</dbReference>
<evidence type="ECO:0000256" key="7">
    <source>
        <dbReference type="ARBA" id="ARBA00022989"/>
    </source>
</evidence>
<gene>
    <name evidence="12" type="primary">modB</name>
    <name evidence="12" type="ORF">CR205_10485</name>
</gene>
<dbReference type="GO" id="GO:0005886">
    <property type="term" value="C:plasma membrane"/>
    <property type="evidence" value="ECO:0007669"/>
    <property type="project" value="UniProtKB-SubCell"/>
</dbReference>
<keyword evidence="5 10" id="KW-0500">Molybdenum</keyword>
<dbReference type="InterPro" id="IPR035906">
    <property type="entry name" value="MetI-like_sf"/>
</dbReference>
<comment type="subcellular location">
    <subcellularLocation>
        <location evidence="1 9">Cell membrane</location>
        <topology evidence="1 9">Multi-pass membrane protein</topology>
    </subcellularLocation>
</comment>
<keyword evidence="6 9" id="KW-0812">Transmembrane</keyword>
<keyword evidence="8 9" id="KW-0472">Membrane</keyword>
<protein>
    <recommendedName>
        <fullName evidence="10">Molybdenum transport system permease</fullName>
    </recommendedName>
</protein>
<dbReference type="SUPFAM" id="SSF161098">
    <property type="entry name" value="MetI-like"/>
    <property type="match status" value="1"/>
</dbReference>
<evidence type="ECO:0000313" key="12">
    <source>
        <dbReference type="EMBL" id="PYZ98969.1"/>
    </source>
</evidence>
<evidence type="ECO:0000256" key="9">
    <source>
        <dbReference type="RuleBase" id="RU363032"/>
    </source>
</evidence>
<evidence type="ECO:0000313" key="13">
    <source>
        <dbReference type="Proteomes" id="UP000248066"/>
    </source>
</evidence>
<sequence length="220" mass="23990">MEAIWFPLYLSLKVAATATFIAFIAGVLLAWLFTMKKNIWTETLSLLIMLPLVLPPTVLGYYLLVGLGRRSWLGQWYETLTGSPLVFTWQAAVIAASIAALPLIVRPMQAAFESISRQSLEAAQLDGANQWQLLIRIILPLSVQGILAGLILGFARAMGEFGATLMVAGNIPGQTQTLSIAIYDAVQANRMDDAHLMVVVLSVITIGFLFLITRTGKRAV</sequence>
<accession>A0A2W0HQ39</accession>
<dbReference type="OrthoDB" id="9795403at2"/>
<dbReference type="GO" id="GO:0015098">
    <property type="term" value="F:molybdate ion transmembrane transporter activity"/>
    <property type="evidence" value="ECO:0007669"/>
    <property type="project" value="UniProtKB-UniRule"/>
</dbReference>
<evidence type="ECO:0000259" key="11">
    <source>
        <dbReference type="PROSITE" id="PS50928"/>
    </source>
</evidence>
<proteinExistence type="inferred from homology"/>
<feature type="transmembrane region" description="Helical" evidence="9">
    <location>
        <begin position="85"/>
        <end position="105"/>
    </location>
</feature>
<feature type="transmembrane region" description="Helical" evidence="9">
    <location>
        <begin position="194"/>
        <end position="212"/>
    </location>
</feature>
<evidence type="ECO:0000256" key="4">
    <source>
        <dbReference type="ARBA" id="ARBA00022475"/>
    </source>
</evidence>
<feature type="domain" description="ABC transmembrane type-1" evidence="11">
    <location>
        <begin position="8"/>
        <end position="212"/>
    </location>
</feature>
<evidence type="ECO:0000256" key="8">
    <source>
        <dbReference type="ARBA" id="ARBA00023136"/>
    </source>
</evidence>
<dbReference type="Gene3D" id="1.10.3720.10">
    <property type="entry name" value="MetI-like"/>
    <property type="match status" value="1"/>
</dbReference>
<evidence type="ECO:0000256" key="1">
    <source>
        <dbReference type="ARBA" id="ARBA00004651"/>
    </source>
</evidence>
<keyword evidence="4 10" id="KW-1003">Cell membrane</keyword>
<keyword evidence="3 9" id="KW-0813">Transport</keyword>
<evidence type="ECO:0000256" key="10">
    <source>
        <dbReference type="RuleBase" id="RU365097"/>
    </source>
</evidence>
<feature type="transmembrane region" description="Helical" evidence="9">
    <location>
        <begin position="133"/>
        <end position="155"/>
    </location>
</feature>
<dbReference type="InterPro" id="IPR000515">
    <property type="entry name" value="MetI-like"/>
</dbReference>
<evidence type="ECO:0000256" key="2">
    <source>
        <dbReference type="ARBA" id="ARBA00007069"/>
    </source>
</evidence>
<dbReference type="PROSITE" id="PS50928">
    <property type="entry name" value="ABC_TM1"/>
    <property type="match status" value="1"/>
</dbReference>
<comment type="similarity">
    <text evidence="2 10">Belongs to the binding-protein-dependent transport system permease family. CysTW subfamily.</text>
</comment>
<dbReference type="CDD" id="cd06261">
    <property type="entry name" value="TM_PBP2"/>
    <property type="match status" value="1"/>
</dbReference>
<dbReference type="EMBL" id="PDOF01000001">
    <property type="protein sequence ID" value="PYZ98969.1"/>
    <property type="molecule type" value="Genomic_DNA"/>
</dbReference>
<comment type="function">
    <text evidence="10">Part of the binding-protein-dependent transport system for molybdenum; probably responsible for the translocation of the substrate across the membrane.</text>
</comment>
<keyword evidence="13" id="KW-1185">Reference proteome</keyword>
<organism evidence="12 13">
    <name type="scientific">Alteribacter lacisalsi</name>
    <dbReference type="NCBI Taxonomy" id="2045244"/>
    <lineage>
        <taxon>Bacteria</taxon>
        <taxon>Bacillati</taxon>
        <taxon>Bacillota</taxon>
        <taxon>Bacilli</taxon>
        <taxon>Bacillales</taxon>
        <taxon>Bacillaceae</taxon>
        <taxon>Alteribacter</taxon>
    </lineage>
</organism>
<dbReference type="Proteomes" id="UP000248066">
    <property type="component" value="Unassembled WGS sequence"/>
</dbReference>
<evidence type="ECO:0000256" key="5">
    <source>
        <dbReference type="ARBA" id="ARBA00022505"/>
    </source>
</evidence>
<reference evidence="12 13" key="1">
    <citation type="submission" date="2017-10" db="EMBL/GenBank/DDBJ databases">
        <title>Bacillus sp. nov., a halophilic bacterium isolated from a Yangshapao Lake.</title>
        <authorList>
            <person name="Wang H."/>
        </authorList>
    </citation>
    <scope>NUCLEOTIDE SEQUENCE [LARGE SCALE GENOMIC DNA]</scope>
    <source>
        <strain evidence="12 13">YSP-3</strain>
    </source>
</reference>
<dbReference type="InterPro" id="IPR011867">
    <property type="entry name" value="ModB_ABC"/>
</dbReference>